<feature type="domain" description="VWFA" evidence="1">
    <location>
        <begin position="328"/>
        <end position="512"/>
    </location>
</feature>
<dbReference type="OrthoDB" id="5964156at2759"/>
<evidence type="ECO:0000259" key="1">
    <source>
        <dbReference type="PROSITE" id="PS50234"/>
    </source>
</evidence>
<dbReference type="SUPFAM" id="SSF53300">
    <property type="entry name" value="vWA-like"/>
    <property type="match status" value="1"/>
</dbReference>
<gene>
    <name evidence="2" type="ORF">MCOR_48835</name>
</gene>
<dbReference type="EMBL" id="CACVKT020008609">
    <property type="protein sequence ID" value="CAC5416196.1"/>
    <property type="molecule type" value="Genomic_DNA"/>
</dbReference>
<keyword evidence="3" id="KW-1185">Reference proteome</keyword>
<dbReference type="PRINTS" id="PR00453">
    <property type="entry name" value="VWFADOMAIN"/>
</dbReference>
<proteinExistence type="predicted"/>
<evidence type="ECO:0000313" key="2">
    <source>
        <dbReference type="EMBL" id="CAC5416196.1"/>
    </source>
</evidence>
<dbReference type="SMART" id="SM00327">
    <property type="entry name" value="VWA"/>
    <property type="match status" value="1"/>
</dbReference>
<dbReference type="InterPro" id="IPR002035">
    <property type="entry name" value="VWF_A"/>
</dbReference>
<reference evidence="2 3" key="1">
    <citation type="submission" date="2020-06" db="EMBL/GenBank/DDBJ databases">
        <authorList>
            <person name="Li R."/>
            <person name="Bekaert M."/>
        </authorList>
    </citation>
    <scope>NUCLEOTIDE SEQUENCE [LARGE SCALE GENOMIC DNA]</scope>
    <source>
        <strain evidence="3">wild</strain>
    </source>
</reference>
<dbReference type="InterPro" id="IPR036465">
    <property type="entry name" value="vWFA_dom_sf"/>
</dbReference>
<dbReference type="InterPro" id="IPR050525">
    <property type="entry name" value="ECM_Assembly_Org"/>
</dbReference>
<dbReference type="InterPro" id="IPR036383">
    <property type="entry name" value="TSP1_rpt_sf"/>
</dbReference>
<dbReference type="Pfam" id="PF00092">
    <property type="entry name" value="VWA"/>
    <property type="match status" value="1"/>
</dbReference>
<dbReference type="PROSITE" id="PS50234">
    <property type="entry name" value="VWFA"/>
    <property type="match status" value="1"/>
</dbReference>
<dbReference type="Gene3D" id="2.20.100.10">
    <property type="entry name" value="Thrombospondin type-1 (TSP1) repeat"/>
    <property type="match status" value="1"/>
</dbReference>
<dbReference type="PANTHER" id="PTHR24020:SF20">
    <property type="entry name" value="PH DOMAIN-CONTAINING PROTEIN"/>
    <property type="match status" value="1"/>
</dbReference>
<dbReference type="AlphaFoldDB" id="A0A6J8E7W0"/>
<dbReference type="PANTHER" id="PTHR24020">
    <property type="entry name" value="COLLAGEN ALPHA"/>
    <property type="match status" value="1"/>
</dbReference>
<accession>A0A6J8E7W0</accession>
<name>A0A6J8E7W0_MYTCO</name>
<sequence length="530" mass="59901">MDCEHVTKSQDKVALRHERLGTQKNYENLENKNVSIKIHAHDRNLAVNKFVRDTQFTVNQSDLSHAVKTVKKAVTKISKGTKRSEGICWSEQLGDKVEPIATHINWAVRNCEQNSQKPKESLDNIVKHYCNNHVNCHHSSRCKVDSNYEPSRIVITNGKVRKMLKSAIKSSTIYKYPQDYILAKDTFYVESLITFGKLRHPRRYLYTFRQIIMECHGLIILVSLMGICSVDSVSAKKKVDCQMSSWSMWSQIYGFGVRSKERTILRCPDNGGRSCPGREKIQYTSRKPTIQATANQIVRSFLQRNLKTTSLSHKRYVRRNVPVGLFRDLLIIIDSSGSVGAYNFKIAKQQVAELLGLLCPRPDPFNVNNNNGYNRAALIQFSSHVIEEFDFVATKNLAELKSSINSVRYRGGMTCTGDAFEKAIQMFTSSKGSRQGTKHEVLILTDGQSNCGKHLSTVLPRLHAKATVFGLMIGGFSSRGKQELTSYVSKPIPDHLFAVDNYQDLKQLLTLIKAKIDTSNPCAPFDLSEI</sequence>
<evidence type="ECO:0000313" key="3">
    <source>
        <dbReference type="Proteomes" id="UP000507470"/>
    </source>
</evidence>
<dbReference type="Proteomes" id="UP000507470">
    <property type="component" value="Unassembled WGS sequence"/>
</dbReference>
<dbReference type="Gene3D" id="3.40.50.410">
    <property type="entry name" value="von Willebrand factor, type A domain"/>
    <property type="match status" value="1"/>
</dbReference>
<protein>
    <recommendedName>
        <fullName evidence="1">VWFA domain-containing protein</fullName>
    </recommendedName>
</protein>
<organism evidence="2 3">
    <name type="scientific">Mytilus coruscus</name>
    <name type="common">Sea mussel</name>
    <dbReference type="NCBI Taxonomy" id="42192"/>
    <lineage>
        <taxon>Eukaryota</taxon>
        <taxon>Metazoa</taxon>
        <taxon>Spiralia</taxon>
        <taxon>Lophotrochozoa</taxon>
        <taxon>Mollusca</taxon>
        <taxon>Bivalvia</taxon>
        <taxon>Autobranchia</taxon>
        <taxon>Pteriomorphia</taxon>
        <taxon>Mytilida</taxon>
        <taxon>Mytiloidea</taxon>
        <taxon>Mytilidae</taxon>
        <taxon>Mytilinae</taxon>
        <taxon>Mytilus</taxon>
    </lineage>
</organism>